<dbReference type="EMBL" id="JYIX01000024">
    <property type="protein sequence ID" value="KJL35163.1"/>
    <property type="molecule type" value="Genomic_DNA"/>
</dbReference>
<feature type="domain" description="TfoX N-terminal" evidence="1">
    <location>
        <begin position="22"/>
        <end position="106"/>
    </location>
</feature>
<dbReference type="SUPFAM" id="SSF159894">
    <property type="entry name" value="YgaC/TfoX-N like"/>
    <property type="match status" value="1"/>
</dbReference>
<name>A0A0F0LPS2_9MICO</name>
<protein>
    <recommendedName>
        <fullName evidence="1">TfoX N-terminal domain-containing protein</fullName>
    </recommendedName>
</protein>
<evidence type="ECO:0000313" key="3">
    <source>
        <dbReference type="Proteomes" id="UP000033740"/>
    </source>
</evidence>
<dbReference type="AlphaFoldDB" id="A0A0F0LPS2"/>
<evidence type="ECO:0000313" key="2">
    <source>
        <dbReference type="EMBL" id="KJL35163.1"/>
    </source>
</evidence>
<comment type="caution">
    <text evidence="2">The sequence shown here is derived from an EMBL/GenBank/DDBJ whole genome shotgun (WGS) entry which is preliminary data.</text>
</comment>
<organism evidence="2 3">
    <name type="scientific">Microbacterium azadirachtae</name>
    <dbReference type="NCBI Taxonomy" id="582680"/>
    <lineage>
        <taxon>Bacteria</taxon>
        <taxon>Bacillati</taxon>
        <taxon>Actinomycetota</taxon>
        <taxon>Actinomycetes</taxon>
        <taxon>Micrococcales</taxon>
        <taxon>Microbacteriaceae</taxon>
        <taxon>Microbacterium</taxon>
    </lineage>
</organism>
<dbReference type="Gene3D" id="3.30.1460.30">
    <property type="entry name" value="YgaC/TfoX-N like chaperone"/>
    <property type="match status" value="1"/>
</dbReference>
<dbReference type="Pfam" id="PF04993">
    <property type="entry name" value="TfoX_N"/>
    <property type="match status" value="1"/>
</dbReference>
<gene>
    <name evidence="2" type="ORF">RS86_00546</name>
</gene>
<accession>A0A0F0LPS2</accession>
<dbReference type="PATRIC" id="fig|582680.6.peg.562"/>
<dbReference type="Proteomes" id="UP000033740">
    <property type="component" value="Unassembled WGS sequence"/>
</dbReference>
<keyword evidence="3" id="KW-1185">Reference proteome</keyword>
<dbReference type="STRING" id="582680.RS86_00546"/>
<sequence>MQIPRPSEDSKEFFRAVIPEAPGVEVKPMFGNLGAFVNGNMFAGLFGDDLGVRLVDEDSLSALRAVPGVGPFGPAERPMGGYLALPPAWRGDPERATEWVSAALEQVGRLPAKQPKTRAPRKKA</sequence>
<dbReference type="InterPro" id="IPR007076">
    <property type="entry name" value="TfoX_N"/>
</dbReference>
<proteinExistence type="predicted"/>
<reference evidence="2 3" key="1">
    <citation type="submission" date="2015-02" db="EMBL/GenBank/DDBJ databases">
        <title>Draft genome sequences of ten Microbacterium spp. with emphasis on heavy metal contaminated environments.</title>
        <authorList>
            <person name="Corretto E."/>
        </authorList>
    </citation>
    <scope>NUCLEOTIDE SEQUENCE [LARGE SCALE GENOMIC DNA]</scope>
    <source>
        <strain evidence="2 3">ARN176</strain>
    </source>
</reference>
<evidence type="ECO:0000259" key="1">
    <source>
        <dbReference type="Pfam" id="PF04993"/>
    </source>
</evidence>
<dbReference type="RefSeq" id="WP_045270683.1">
    <property type="nucleotide sequence ID" value="NZ_JYIX01000024.1"/>
</dbReference>